<dbReference type="InterPro" id="IPR041657">
    <property type="entry name" value="HTH_17"/>
</dbReference>
<dbReference type="Proteomes" id="UP000256999">
    <property type="component" value="Unassembled WGS sequence"/>
</dbReference>
<dbReference type="AlphaFoldDB" id="A0A3E0UD71"/>
<dbReference type="EMBL" id="QUOV01000001">
    <property type="protein sequence ID" value="REL34045.1"/>
    <property type="molecule type" value="Genomic_DNA"/>
</dbReference>
<dbReference type="SUPFAM" id="SSF46955">
    <property type="entry name" value="Putative DNA-binding domain"/>
    <property type="match status" value="1"/>
</dbReference>
<protein>
    <submittedName>
        <fullName evidence="2">AlpA family phage regulatory protein</fullName>
    </submittedName>
</protein>
<feature type="domain" description="Helix-turn-helix" evidence="1">
    <location>
        <begin position="9"/>
        <end position="58"/>
    </location>
</feature>
<evidence type="ECO:0000259" key="1">
    <source>
        <dbReference type="Pfam" id="PF12728"/>
    </source>
</evidence>
<reference evidence="2 3" key="1">
    <citation type="submission" date="2018-08" db="EMBL/GenBank/DDBJ databases">
        <title>Thalassotalea euphylliae genome.</title>
        <authorList>
            <person name="Summers S."/>
            <person name="Rice S.A."/>
            <person name="Freckelton M.L."/>
            <person name="Nedved B.T."/>
            <person name="Hadfield M.G."/>
        </authorList>
    </citation>
    <scope>NUCLEOTIDE SEQUENCE [LARGE SCALE GENOMIC DNA]</scope>
    <source>
        <strain evidence="2 3">H2</strain>
    </source>
</reference>
<organism evidence="2 3">
    <name type="scientific">Thalassotalea euphylliae</name>
    <dbReference type="NCBI Taxonomy" id="1655234"/>
    <lineage>
        <taxon>Bacteria</taxon>
        <taxon>Pseudomonadati</taxon>
        <taxon>Pseudomonadota</taxon>
        <taxon>Gammaproteobacteria</taxon>
        <taxon>Alteromonadales</taxon>
        <taxon>Colwelliaceae</taxon>
        <taxon>Thalassotalea</taxon>
    </lineage>
</organism>
<dbReference type="OrthoDB" id="8455288at2"/>
<evidence type="ECO:0000313" key="3">
    <source>
        <dbReference type="Proteomes" id="UP000256999"/>
    </source>
</evidence>
<dbReference type="Pfam" id="PF12728">
    <property type="entry name" value="HTH_17"/>
    <property type="match status" value="1"/>
</dbReference>
<accession>A0A3E0UD71</accession>
<proteinExistence type="predicted"/>
<sequence length="63" mass="7530">MNNSIQLVRAEELRKLLGVSASTLWRMRQRKEIPAPIYLSARIIAWEKQVISEWIKERGHKYH</sequence>
<gene>
    <name evidence="2" type="ORF">DXX92_01025</name>
</gene>
<dbReference type="InterPro" id="IPR009061">
    <property type="entry name" value="DNA-bd_dom_put_sf"/>
</dbReference>
<evidence type="ECO:0000313" key="2">
    <source>
        <dbReference type="EMBL" id="REL34045.1"/>
    </source>
</evidence>
<name>A0A3E0UD71_9GAMM</name>
<dbReference type="RefSeq" id="WP_115998726.1">
    <property type="nucleotide sequence ID" value="NZ_QUOV01000001.1"/>
</dbReference>
<comment type="caution">
    <text evidence="2">The sequence shown here is derived from an EMBL/GenBank/DDBJ whole genome shotgun (WGS) entry which is preliminary data.</text>
</comment>